<reference key="2">
    <citation type="submission" date="2011-04" db="EMBL/GenBank/DDBJ databases">
        <title>Complete sequence of chromosome of Haliscomenobacter hydrossis DSM 1100.</title>
        <authorList>
            <consortium name="US DOE Joint Genome Institute (JGI-PGF)"/>
            <person name="Lucas S."/>
            <person name="Han J."/>
            <person name="Lapidus A."/>
            <person name="Bruce D."/>
            <person name="Goodwin L."/>
            <person name="Pitluck S."/>
            <person name="Peters L."/>
            <person name="Kyrpides N."/>
            <person name="Mavromatis K."/>
            <person name="Ivanova N."/>
            <person name="Ovchinnikova G."/>
            <person name="Pagani I."/>
            <person name="Daligault H."/>
            <person name="Detter J.C."/>
            <person name="Han C."/>
            <person name="Land M."/>
            <person name="Hauser L."/>
            <person name="Markowitz V."/>
            <person name="Cheng J.-F."/>
            <person name="Hugenholtz P."/>
            <person name="Woyke T."/>
            <person name="Wu D."/>
            <person name="Verbarg S."/>
            <person name="Frueling A."/>
            <person name="Brambilla E."/>
            <person name="Klenk H.-P."/>
            <person name="Eisen J.A."/>
        </authorList>
    </citation>
    <scope>NUCLEOTIDE SEQUENCE</scope>
    <source>
        <strain>DSM 1100</strain>
    </source>
</reference>
<dbReference type="STRING" id="760192.Halhy_0900"/>
<protein>
    <recommendedName>
        <fullName evidence="3">Nudix hydrolase domain-containing protein</fullName>
    </recommendedName>
</protein>
<dbReference type="PANTHER" id="PTHR36395">
    <property type="entry name" value="RING-H2 ZINC FINGER PROTEIN"/>
    <property type="match status" value="1"/>
</dbReference>
<keyword evidence="2" id="KW-1185">Reference proteome</keyword>
<accession>F4L6B9</accession>
<gene>
    <name evidence="1" type="ordered locus">Halhy_0900</name>
</gene>
<dbReference type="PANTHER" id="PTHR36395:SF1">
    <property type="entry name" value="RING-H2 ZINC FINGER PROTEIN"/>
    <property type="match status" value="1"/>
</dbReference>
<reference evidence="1 2" key="1">
    <citation type="journal article" date="2011" name="Stand. Genomic Sci.">
        <title>Complete genome sequence of Haliscomenobacter hydrossis type strain (O).</title>
        <authorList>
            <consortium name="US DOE Joint Genome Institute (JGI-PGF)"/>
            <person name="Daligault H."/>
            <person name="Lapidus A."/>
            <person name="Zeytun A."/>
            <person name="Nolan M."/>
            <person name="Lucas S."/>
            <person name="Del Rio T.G."/>
            <person name="Tice H."/>
            <person name="Cheng J.F."/>
            <person name="Tapia R."/>
            <person name="Han C."/>
            <person name="Goodwin L."/>
            <person name="Pitluck S."/>
            <person name="Liolios K."/>
            <person name="Pagani I."/>
            <person name="Ivanova N."/>
            <person name="Huntemann M."/>
            <person name="Mavromatis K."/>
            <person name="Mikhailova N."/>
            <person name="Pati A."/>
            <person name="Chen A."/>
            <person name="Palaniappan K."/>
            <person name="Land M."/>
            <person name="Hauser L."/>
            <person name="Brambilla E.M."/>
            <person name="Rohde M."/>
            <person name="Verbarg S."/>
            <person name="Goker M."/>
            <person name="Bristow J."/>
            <person name="Eisen J.A."/>
            <person name="Markowitz V."/>
            <person name="Hugenholtz P."/>
            <person name="Kyrpides N.C."/>
            <person name="Klenk H.P."/>
            <person name="Woyke T."/>
        </authorList>
    </citation>
    <scope>NUCLEOTIDE SEQUENCE [LARGE SCALE GENOMIC DNA]</scope>
    <source>
        <strain evidence="2">ATCC 27775 / DSM 1100 / LMG 10767 / O</strain>
    </source>
</reference>
<evidence type="ECO:0000313" key="1">
    <source>
        <dbReference type="EMBL" id="AEE48801.1"/>
    </source>
</evidence>
<dbReference type="AlphaFoldDB" id="F4L6B9"/>
<evidence type="ECO:0000313" key="2">
    <source>
        <dbReference type="Proteomes" id="UP000008461"/>
    </source>
</evidence>
<organism evidence="1 2">
    <name type="scientific">Haliscomenobacter hydrossis (strain ATCC 27775 / DSM 1100 / LMG 10767 / O)</name>
    <dbReference type="NCBI Taxonomy" id="760192"/>
    <lineage>
        <taxon>Bacteria</taxon>
        <taxon>Pseudomonadati</taxon>
        <taxon>Bacteroidota</taxon>
        <taxon>Saprospiria</taxon>
        <taxon>Saprospirales</taxon>
        <taxon>Haliscomenobacteraceae</taxon>
        <taxon>Haliscomenobacter</taxon>
    </lineage>
</organism>
<proteinExistence type="predicted"/>
<dbReference type="eggNOG" id="ENOG5033H14">
    <property type="taxonomic scope" value="Bacteria"/>
</dbReference>
<dbReference type="HOGENOM" id="CLU_1522710_0_0_10"/>
<dbReference type="KEGG" id="hhy:Halhy_0900"/>
<dbReference type="EMBL" id="CP002691">
    <property type="protein sequence ID" value="AEE48801.1"/>
    <property type="molecule type" value="Genomic_DNA"/>
</dbReference>
<evidence type="ECO:0008006" key="3">
    <source>
        <dbReference type="Google" id="ProtNLM"/>
    </source>
</evidence>
<name>F4L6B9_HALH1</name>
<sequence>MANLRPGMEIAIDDLRQRLENAGISTTDWGKGTAKTLLHLVKEMEDGETFLEKSADGQLLRYVVVAAADIYYDAPSGERYRLKEDRQVFKDGRERKRNLGRAVSEKIKLAEIPAEAMIRGIREELGIAGAINWVEEGATEETVDSPSYPGLTSRYVSHKFRVQLNDEQFKPEGYMESQANMTTYFLWEKL</sequence>
<dbReference type="Proteomes" id="UP000008461">
    <property type="component" value="Chromosome"/>
</dbReference>